<dbReference type="Pfam" id="PF17406">
    <property type="entry name" value="Nrap_D5"/>
    <property type="match status" value="1"/>
</dbReference>
<dbReference type="GO" id="GO:0006409">
    <property type="term" value="P:tRNA export from nucleus"/>
    <property type="evidence" value="ECO:0007669"/>
    <property type="project" value="TreeGrafter"/>
</dbReference>
<comment type="caution">
    <text evidence="6">The sequence shown here is derived from an EMBL/GenBank/DDBJ whole genome shotgun (WGS) entry which is preliminary data.</text>
</comment>
<feature type="domain" description="Nrap protein" evidence="4">
    <location>
        <begin position="330"/>
        <end position="495"/>
    </location>
</feature>
<comment type="subcellular location">
    <subcellularLocation>
        <location evidence="1">Nucleus</location>
        <location evidence="1">Nucleolus</location>
    </subcellularLocation>
</comment>
<evidence type="ECO:0000259" key="2">
    <source>
        <dbReference type="Pfam" id="PF17404"/>
    </source>
</evidence>
<proteinExistence type="inferred from homology"/>
<dbReference type="VEuPathDB" id="FungiDB:TRICI_003363"/>
<dbReference type="Pfam" id="PF17405">
    <property type="entry name" value="Nrap_D4"/>
    <property type="match status" value="1"/>
</dbReference>
<gene>
    <name evidence="6" type="ORF">TRICI_003363</name>
</gene>
<keyword evidence="1" id="KW-0687">Ribonucleoprotein</keyword>
<feature type="domain" description="Nrap protein" evidence="5">
    <location>
        <begin position="507"/>
        <end position="637"/>
    </location>
</feature>
<evidence type="ECO:0000259" key="4">
    <source>
        <dbReference type="Pfam" id="PF17406"/>
    </source>
</evidence>
<dbReference type="GO" id="GO:0034456">
    <property type="term" value="C:UTP-C complex"/>
    <property type="evidence" value="ECO:0007669"/>
    <property type="project" value="TreeGrafter"/>
</dbReference>
<dbReference type="AlphaFoldDB" id="A0A642V3C6"/>
<evidence type="ECO:0000313" key="6">
    <source>
        <dbReference type="EMBL" id="KAA8912820.1"/>
    </source>
</evidence>
<name>A0A642V3C6_9ASCO</name>
<dbReference type="GO" id="GO:0006364">
    <property type="term" value="P:rRNA processing"/>
    <property type="evidence" value="ECO:0007669"/>
    <property type="project" value="UniProtKB-KW"/>
</dbReference>
<dbReference type="InterPro" id="IPR035369">
    <property type="entry name" value="Nrap_D4"/>
</dbReference>
<dbReference type="GO" id="GO:0032040">
    <property type="term" value="C:small-subunit processome"/>
    <property type="evidence" value="ECO:0007669"/>
    <property type="project" value="TreeGrafter"/>
</dbReference>
<evidence type="ECO:0000259" key="5">
    <source>
        <dbReference type="Pfam" id="PF17407"/>
    </source>
</evidence>
<dbReference type="Pfam" id="PF17404">
    <property type="entry name" value="Nrap_D3"/>
    <property type="match status" value="1"/>
</dbReference>
<dbReference type="PANTHER" id="PTHR17972:SF0">
    <property type="entry name" value="NUCLEOLAR PROTEIN 6"/>
    <property type="match status" value="1"/>
</dbReference>
<dbReference type="GO" id="GO:0032545">
    <property type="term" value="C:CURI complex"/>
    <property type="evidence" value="ECO:0007669"/>
    <property type="project" value="TreeGrafter"/>
</dbReference>
<dbReference type="GO" id="GO:0003723">
    <property type="term" value="F:RNA binding"/>
    <property type="evidence" value="ECO:0007669"/>
    <property type="project" value="UniProtKB-KW"/>
</dbReference>
<dbReference type="PANTHER" id="PTHR17972">
    <property type="entry name" value="NUCLEOLAR RNA-ASSOCIATED PROTEIN"/>
    <property type="match status" value="1"/>
</dbReference>
<evidence type="ECO:0000313" key="7">
    <source>
        <dbReference type="Proteomes" id="UP000761534"/>
    </source>
</evidence>
<evidence type="ECO:0000259" key="3">
    <source>
        <dbReference type="Pfam" id="PF17405"/>
    </source>
</evidence>
<feature type="domain" description="Nrap protein" evidence="3">
    <location>
        <begin position="142"/>
        <end position="306"/>
    </location>
</feature>
<dbReference type="OrthoDB" id="10251401at2759"/>
<dbReference type="InterPro" id="IPR005554">
    <property type="entry name" value="NOL6/Upt22"/>
</dbReference>
<dbReference type="Proteomes" id="UP000761534">
    <property type="component" value="Unassembled WGS sequence"/>
</dbReference>
<organism evidence="6 7">
    <name type="scientific">Trichomonascus ciferrii</name>
    <dbReference type="NCBI Taxonomy" id="44093"/>
    <lineage>
        <taxon>Eukaryota</taxon>
        <taxon>Fungi</taxon>
        <taxon>Dikarya</taxon>
        <taxon>Ascomycota</taxon>
        <taxon>Saccharomycotina</taxon>
        <taxon>Dipodascomycetes</taxon>
        <taxon>Dipodascales</taxon>
        <taxon>Trichomonascaceae</taxon>
        <taxon>Trichomonascus</taxon>
        <taxon>Trichomonascus ciferrii complex</taxon>
    </lineage>
</organism>
<dbReference type="InterPro" id="IPR035371">
    <property type="entry name" value="Nrap_D6"/>
</dbReference>
<keyword evidence="1" id="KW-0694">RNA-binding</keyword>
<dbReference type="Gene3D" id="3.30.70.3030">
    <property type="match status" value="1"/>
</dbReference>
<protein>
    <recommendedName>
        <fullName evidence="1">U3 small nucleolar RNA-associated protein 22</fullName>
    </recommendedName>
</protein>
<comment type="similarity">
    <text evidence="1">Belongs to the NRAP family.</text>
</comment>
<dbReference type="EMBL" id="SWFS01000246">
    <property type="protein sequence ID" value="KAA8912820.1"/>
    <property type="molecule type" value="Genomic_DNA"/>
</dbReference>
<sequence length="639" mass="72929">MSYKHYVVEKLYRALSRGYGDRVKQIALIDQEPKQAFSLSKRREGGSNNEGTVLVGLILDPQECEKVMTHGPSVEEEEESERFRRFWGKKSELRRFQDGRISETIVWNTNANKLVVHTIAEYLLERHFSDCKAQVNFTHDQISKYLPTPGNSEISISNTKLFQTKNTAFQKLSNLLQDMSTTEVPLRVKAVSPTSPSLRFASIHQPLPFDLNGDDAVANAVIEFESSSRWPDDLKALEKTKIAFMLKISEQLEKKDYVSFVGVDENYIKAGVEVGFLDVQSQDGFMFRFRVATEKDLAMYQKVQLELPYEQHYHGAVTHHRMVYRMALRFPFYSPAVRLLKQWFSSQLLLDSQIKQEAVELLALIPFLDSAPYIPPSSAVTAFYRTLDFISRWDWREEGVFLDVDKSRDVSMDDEDSSLLTPIEGARMNQALYQQLQTAFSSHKENDPALTLAPMFIGTKVDVSGILWTRQAERSDVAKVVASRITALARAAGTIHDKTMLFVPSYSDYNVVINVKDPHGVSSTKHQFKNLTTHFPSLDKTVNAIADVTTMFFKDLQEKYKHSMILFYSPKHKAGLRRPADNVITAIWHRDILQGRKFKVNLDYSTIPQDDGDVVEVNKPAIIEEIKRIGGDLILDITF</sequence>
<keyword evidence="1" id="KW-0539">Nucleus</keyword>
<reference evidence="6" key="1">
    <citation type="journal article" date="2019" name="G3 (Bethesda)">
        <title>Genome Assemblies of Two Rare Opportunistic Yeast Pathogens: Diutina rugosa (syn. Candida rugosa) and Trichomonascus ciferrii (syn. Candida ciferrii).</title>
        <authorList>
            <person name="Mixao V."/>
            <person name="Saus E."/>
            <person name="Hansen A.P."/>
            <person name="Lass-Florl C."/>
            <person name="Gabaldon T."/>
        </authorList>
    </citation>
    <scope>NUCLEOTIDE SEQUENCE</scope>
    <source>
        <strain evidence="6">CBS 4856</strain>
    </source>
</reference>
<feature type="domain" description="Nrap protein" evidence="2">
    <location>
        <begin position="3"/>
        <end position="129"/>
    </location>
</feature>
<evidence type="ECO:0000256" key="1">
    <source>
        <dbReference type="RuleBase" id="RU364032"/>
    </source>
</evidence>
<dbReference type="Pfam" id="PF17407">
    <property type="entry name" value="Nrap_D6"/>
    <property type="match status" value="1"/>
</dbReference>
<dbReference type="Gene3D" id="3.30.70.3020">
    <property type="match status" value="1"/>
</dbReference>
<keyword evidence="1" id="KW-0690">Ribosome biogenesis</keyword>
<dbReference type="InterPro" id="IPR035368">
    <property type="entry name" value="Nrap_D3"/>
</dbReference>
<dbReference type="InterPro" id="IPR035370">
    <property type="entry name" value="Nrap_D5"/>
</dbReference>
<accession>A0A642V3C6</accession>
<keyword evidence="7" id="KW-1185">Reference proteome</keyword>
<keyword evidence="1" id="KW-0698">rRNA processing</keyword>